<organism evidence="2 3">
    <name type="scientific">Sumerlaea chitinivorans</name>
    <dbReference type="NCBI Taxonomy" id="2250252"/>
    <lineage>
        <taxon>Bacteria</taxon>
        <taxon>Candidatus Sumerlaeota</taxon>
        <taxon>Candidatus Sumerlaeia</taxon>
        <taxon>Candidatus Sumerlaeales</taxon>
        <taxon>Candidatus Sumerlaeaceae</taxon>
        <taxon>Candidatus Sumerlaea</taxon>
    </lineage>
</organism>
<evidence type="ECO:0000313" key="3">
    <source>
        <dbReference type="Proteomes" id="UP000262583"/>
    </source>
</evidence>
<evidence type="ECO:0000313" key="2">
    <source>
        <dbReference type="EMBL" id="AXA37417.1"/>
    </source>
</evidence>
<dbReference type="KEGG" id="schv:BRCON_2675"/>
<accession>A0A2Z4Y835</accession>
<name>A0A2Z4Y835_SUMC1</name>
<dbReference type="Proteomes" id="UP000262583">
    <property type="component" value="Chromosome"/>
</dbReference>
<feature type="region of interest" description="Disordered" evidence="1">
    <location>
        <begin position="62"/>
        <end position="85"/>
    </location>
</feature>
<proteinExistence type="predicted"/>
<dbReference type="EMBL" id="CP030759">
    <property type="protein sequence ID" value="AXA37417.1"/>
    <property type="molecule type" value="Genomic_DNA"/>
</dbReference>
<evidence type="ECO:0000256" key="1">
    <source>
        <dbReference type="SAM" id="MobiDB-lite"/>
    </source>
</evidence>
<sequence>MAAFHSSLECAALSNPGLVIVYEYALERSKSFVNYKLTPASYFFVGGGVGAPTKSIGGKCCPRTNELGTQRQKPSQRKSIGANAG</sequence>
<dbReference type="AlphaFoldDB" id="A0A2Z4Y835"/>
<reference evidence="2 3" key="1">
    <citation type="submission" date="2018-05" db="EMBL/GenBank/DDBJ databases">
        <title>A metagenomic window into the 2 km-deep terrestrial subsurface aquifer revealed taxonomically and functionally diverse microbial community comprising novel uncultured bacterial lineages.</title>
        <authorList>
            <person name="Kadnikov V.V."/>
            <person name="Mardanov A.V."/>
            <person name="Beletsky A.V."/>
            <person name="Banks D."/>
            <person name="Pimenov N.V."/>
            <person name="Frank Y.A."/>
            <person name="Karnachuk O.V."/>
            <person name="Ravin N.V."/>
        </authorList>
    </citation>
    <scope>NUCLEOTIDE SEQUENCE [LARGE SCALE GENOMIC DNA]</scope>
    <source>
        <strain evidence="2">BY</strain>
    </source>
</reference>
<protein>
    <submittedName>
        <fullName evidence="2">Uncharacterized protein</fullName>
    </submittedName>
</protein>
<gene>
    <name evidence="2" type="ORF">BRCON_2675</name>
</gene>